<dbReference type="InterPro" id="IPR012698">
    <property type="entry name" value="PEnolPyrv_PMutase_core"/>
</dbReference>
<dbReference type="CDD" id="cd00377">
    <property type="entry name" value="ICL_PEPM"/>
    <property type="match status" value="1"/>
</dbReference>
<dbReference type="OrthoDB" id="9771433at2"/>
<dbReference type="GO" id="GO:0050188">
    <property type="term" value="F:phosphoenolpyruvate mutase activity"/>
    <property type="evidence" value="ECO:0007669"/>
    <property type="project" value="UniProtKB-EC"/>
</dbReference>
<dbReference type="AlphaFoldDB" id="A0A5C4XPL1"/>
<keyword evidence="4" id="KW-0670">Pyruvate</keyword>
<dbReference type="InterPro" id="IPR039556">
    <property type="entry name" value="ICL/PEPM"/>
</dbReference>
<dbReference type="Pfam" id="PF13714">
    <property type="entry name" value="PEP_mutase"/>
    <property type="match status" value="1"/>
</dbReference>
<sequence length="307" mass="33138">MNQAFTRFESISSSPGAASKASLRDLILSNDLAFLMEAHDGLSAAIATQAGFKGLWASGLSISSSLGYRDANEASWTQVVDVVEHIVDATDVPVLVDGDSGFGNFNNARLLARKLEQRGASGVVIEDKGFPKMNSFVGDRHPLADINEFSGRLKAVKDTASSDFVLVARIEALIAGHSLDEALIRAHAYAEAGADAILIHSRKAVADEILAFAQAWANRLPVIIVPTKYFRTPVSNYRNAGISTVIWANHNMRAAIAGMRNICSRIHSDESIAAIEEQVAGLDELFSLIGYDELARAEERYLPGPRK</sequence>
<name>A0A5C4XPL1_9HYPH</name>
<dbReference type="RefSeq" id="WP_139672911.1">
    <property type="nucleotide sequence ID" value="NZ_VDMN01000001.1"/>
</dbReference>
<evidence type="ECO:0000256" key="1">
    <source>
        <dbReference type="ARBA" id="ARBA00023235"/>
    </source>
</evidence>
<dbReference type="EMBL" id="VDMN01000001">
    <property type="protein sequence ID" value="TNM65353.1"/>
    <property type="molecule type" value="Genomic_DNA"/>
</dbReference>
<dbReference type="PANTHER" id="PTHR42905">
    <property type="entry name" value="PHOSPHOENOLPYRUVATE CARBOXYLASE"/>
    <property type="match status" value="1"/>
</dbReference>
<dbReference type="EC" id="5.4.2.9" evidence="2"/>
<dbReference type="PANTHER" id="PTHR42905:SF7">
    <property type="entry name" value="PHOSPHOENOLPYRUVATE PHOSPHOMUTASE"/>
    <property type="match status" value="1"/>
</dbReference>
<gene>
    <name evidence="4" type="primary">aepX</name>
    <name evidence="4" type="ORF">FHP24_03500</name>
</gene>
<keyword evidence="1 4" id="KW-0413">Isomerase</keyword>
<dbReference type="NCBIfam" id="TIGR02320">
    <property type="entry name" value="PEP_mutase"/>
    <property type="match status" value="1"/>
</dbReference>
<proteinExistence type="inferred from homology"/>
<evidence type="ECO:0000256" key="3">
    <source>
        <dbReference type="ARBA" id="ARBA00038455"/>
    </source>
</evidence>
<dbReference type="InterPro" id="IPR015813">
    <property type="entry name" value="Pyrv/PenolPyrv_kinase-like_dom"/>
</dbReference>
<dbReference type="SUPFAM" id="SSF51621">
    <property type="entry name" value="Phosphoenolpyruvate/pyruvate domain"/>
    <property type="match status" value="1"/>
</dbReference>
<evidence type="ECO:0000256" key="2">
    <source>
        <dbReference type="ARBA" id="ARBA00024063"/>
    </source>
</evidence>
<reference evidence="4 5" key="1">
    <citation type="submission" date="2019-06" db="EMBL/GenBank/DDBJ databases">
        <title>The draft genome of Rhizobium smilacinae PTYR-5.</title>
        <authorList>
            <person name="Liu L."/>
            <person name="Li L."/>
            <person name="Zhang X."/>
        </authorList>
    </citation>
    <scope>NUCLEOTIDE SEQUENCE [LARGE SCALE GENOMIC DNA]</scope>
    <source>
        <strain evidence="4 5">PTYR-5</strain>
    </source>
</reference>
<keyword evidence="5" id="KW-1185">Reference proteome</keyword>
<comment type="similarity">
    <text evidence="3">Belongs to the isocitrate lyase/PEP mutase superfamily. PEP mutase family.</text>
</comment>
<evidence type="ECO:0000313" key="5">
    <source>
        <dbReference type="Proteomes" id="UP000311605"/>
    </source>
</evidence>
<dbReference type="Proteomes" id="UP000311605">
    <property type="component" value="Unassembled WGS sequence"/>
</dbReference>
<dbReference type="InterPro" id="IPR040442">
    <property type="entry name" value="Pyrv_kinase-like_dom_sf"/>
</dbReference>
<comment type="caution">
    <text evidence="4">The sequence shown here is derived from an EMBL/GenBank/DDBJ whole genome shotgun (WGS) entry which is preliminary data.</text>
</comment>
<organism evidence="4 5">
    <name type="scientific">Aliirhizobium smilacinae</name>
    <dbReference type="NCBI Taxonomy" id="1395944"/>
    <lineage>
        <taxon>Bacteria</taxon>
        <taxon>Pseudomonadati</taxon>
        <taxon>Pseudomonadota</taxon>
        <taxon>Alphaproteobacteria</taxon>
        <taxon>Hyphomicrobiales</taxon>
        <taxon>Rhizobiaceae</taxon>
        <taxon>Aliirhizobium</taxon>
    </lineage>
</organism>
<dbReference type="Gene3D" id="3.20.20.60">
    <property type="entry name" value="Phosphoenolpyruvate-binding domains"/>
    <property type="match status" value="1"/>
</dbReference>
<accession>A0A5C4XPL1</accession>
<evidence type="ECO:0000313" key="4">
    <source>
        <dbReference type="EMBL" id="TNM65353.1"/>
    </source>
</evidence>
<protein>
    <recommendedName>
        <fullName evidence="2">phosphoenolpyruvate mutase</fullName>
        <ecNumber evidence="2">5.4.2.9</ecNumber>
    </recommendedName>
</protein>